<evidence type="ECO:0000313" key="2">
    <source>
        <dbReference type="EMBL" id="BFO23086.1"/>
    </source>
</evidence>
<keyword evidence="2" id="KW-0614">Plasmid</keyword>
<name>A0AAT9I094_9ACTN</name>
<dbReference type="AlphaFoldDB" id="A0AAT9I094"/>
<accession>A0AAT9I094</accession>
<reference evidence="2" key="1">
    <citation type="submission" date="2024-06" db="EMBL/GenBank/DDBJ databases">
        <authorList>
            <consortium name="consrtm"/>
            <person name="Uemura M."/>
            <person name="Terahara T."/>
        </authorList>
    </citation>
    <scope>NUCLEOTIDE SEQUENCE</scope>
    <source>
        <strain evidence="2">KM77-8</strain>
        <plasmid evidence="2">pKM77-8_1</plasmid>
    </source>
</reference>
<reference evidence="2" key="2">
    <citation type="submission" date="2024-07" db="EMBL/GenBank/DDBJ databases">
        <title>Streptomyces haneummycinica sp. nov., a new antibiotic-producing actinobacterium isolated from marine sediment.</title>
        <authorList>
            <person name="Uemura M."/>
            <person name="Hamada M."/>
            <person name="Hirano S."/>
            <person name="Kobayashi K."/>
            <person name="Ohshiro T."/>
            <person name="Kobayashi T."/>
            <person name="Terahara T."/>
        </authorList>
    </citation>
    <scope>NUCLEOTIDE SEQUENCE</scope>
    <source>
        <strain evidence="2">KM77-8</strain>
        <plasmid evidence="2">pKM77-8_1</plasmid>
    </source>
</reference>
<feature type="compositionally biased region" description="Polar residues" evidence="1">
    <location>
        <begin position="67"/>
        <end position="83"/>
    </location>
</feature>
<protein>
    <recommendedName>
        <fullName evidence="3">XRE family transcriptional regulator</fullName>
    </recommendedName>
</protein>
<feature type="compositionally biased region" description="Low complexity" evidence="1">
    <location>
        <begin position="93"/>
        <end position="102"/>
    </location>
</feature>
<evidence type="ECO:0000256" key="1">
    <source>
        <dbReference type="SAM" id="MobiDB-lite"/>
    </source>
</evidence>
<gene>
    <name evidence="2" type="ORF">SHKM778_94740</name>
</gene>
<dbReference type="EMBL" id="AP035769">
    <property type="protein sequence ID" value="BFO23086.1"/>
    <property type="molecule type" value="Genomic_DNA"/>
</dbReference>
<organism evidence="2">
    <name type="scientific">Streptomyces haneummycinicus</name>
    <dbReference type="NCBI Taxonomy" id="3074435"/>
    <lineage>
        <taxon>Bacteria</taxon>
        <taxon>Bacillati</taxon>
        <taxon>Actinomycetota</taxon>
        <taxon>Actinomycetes</taxon>
        <taxon>Kitasatosporales</taxon>
        <taxon>Streptomycetaceae</taxon>
        <taxon>Streptomyces</taxon>
    </lineage>
</organism>
<geneLocation type="plasmid" evidence="2">
    <name>pKM77-8_1</name>
</geneLocation>
<feature type="region of interest" description="Disordered" evidence="1">
    <location>
        <begin position="47"/>
        <end position="109"/>
    </location>
</feature>
<proteinExistence type="predicted"/>
<evidence type="ECO:0008006" key="3">
    <source>
        <dbReference type="Google" id="ProtNLM"/>
    </source>
</evidence>
<sequence length="109" mass="12006">MPAQPLLQHPLAALRSQLGLTAGKYLDLLDDSHHALGYGRMAKRREKVSRWESGINAPTNPPATRWRTFTASRRRPSPNSAGPISSFWPSPPTAQSSTAPGPLRVPWKQ</sequence>